<dbReference type="GO" id="GO:0035556">
    <property type="term" value="P:intracellular signal transduction"/>
    <property type="evidence" value="ECO:0007669"/>
    <property type="project" value="InterPro"/>
</dbReference>
<evidence type="ECO:0000313" key="5">
    <source>
        <dbReference type="EMBL" id="KAG8237569.1"/>
    </source>
</evidence>
<dbReference type="GO" id="GO:0008270">
    <property type="term" value="F:zinc ion binding"/>
    <property type="evidence" value="ECO:0007669"/>
    <property type="project" value="UniProtKB-KW"/>
</dbReference>
<dbReference type="InterPro" id="IPR011993">
    <property type="entry name" value="PH-like_dom_sf"/>
</dbReference>
<evidence type="ECO:0000256" key="1">
    <source>
        <dbReference type="ARBA" id="ARBA00022723"/>
    </source>
</evidence>
<dbReference type="EMBL" id="KZ309189">
    <property type="protein sequence ID" value="KAG8237569.1"/>
    <property type="molecule type" value="Genomic_DNA"/>
</dbReference>
<proteinExistence type="predicted"/>
<reference evidence="5" key="1">
    <citation type="submission" date="2013-04" db="EMBL/GenBank/DDBJ databases">
        <authorList>
            <person name="Qu J."/>
            <person name="Murali S.C."/>
            <person name="Bandaranaike D."/>
            <person name="Bellair M."/>
            <person name="Blankenburg K."/>
            <person name="Chao H."/>
            <person name="Dinh H."/>
            <person name="Doddapaneni H."/>
            <person name="Downs B."/>
            <person name="Dugan-Rocha S."/>
            <person name="Elkadiri S."/>
            <person name="Gnanaolivu R.D."/>
            <person name="Hernandez B."/>
            <person name="Javaid M."/>
            <person name="Jayaseelan J.C."/>
            <person name="Lee S."/>
            <person name="Li M."/>
            <person name="Ming W."/>
            <person name="Munidasa M."/>
            <person name="Muniz J."/>
            <person name="Nguyen L."/>
            <person name="Ongeri F."/>
            <person name="Osuji N."/>
            <person name="Pu L.-L."/>
            <person name="Puazo M."/>
            <person name="Qu C."/>
            <person name="Quiroz J."/>
            <person name="Raj R."/>
            <person name="Weissenberger G."/>
            <person name="Xin Y."/>
            <person name="Zou X."/>
            <person name="Han Y."/>
            <person name="Richards S."/>
            <person name="Worley K."/>
            <person name="Muzny D."/>
            <person name="Gibbs R."/>
        </authorList>
    </citation>
    <scope>NUCLEOTIDE SEQUENCE</scope>
    <source>
        <strain evidence="5">Sampled in the wild</strain>
    </source>
</reference>
<evidence type="ECO:0000256" key="2">
    <source>
        <dbReference type="ARBA" id="ARBA00022771"/>
    </source>
</evidence>
<dbReference type="Pfam" id="PF00169">
    <property type="entry name" value="PH"/>
    <property type="match status" value="1"/>
</dbReference>
<dbReference type="PANTHER" id="PTHR14336">
    <property type="entry name" value="TANDEM PH DOMAIN CONTAINING PROTEIN"/>
    <property type="match status" value="1"/>
</dbReference>
<evidence type="ECO:0000259" key="4">
    <source>
        <dbReference type="Pfam" id="PF00169"/>
    </source>
</evidence>
<keyword evidence="1" id="KW-0479">Metal-binding</keyword>
<feature type="domain" description="PH" evidence="4">
    <location>
        <begin position="46"/>
        <end position="129"/>
    </location>
</feature>
<dbReference type="PANTHER" id="PTHR14336:SF8">
    <property type="entry name" value="PROTEIN OPY1"/>
    <property type="match status" value="1"/>
</dbReference>
<gene>
    <name evidence="5" type="ORF">J437_LFUL003292</name>
</gene>
<protein>
    <recommendedName>
        <fullName evidence="4">PH domain-containing protein</fullName>
    </recommendedName>
</protein>
<sequence>MYMYASNCVEEKEWIDILTKICQTNSNRLKLYHPSAFVDGRWLCVMIKRAQGRKKFGRKNFKRRYFRLTTQDLAYSKTSDSLCSPASREPLCVIPLEDILAVERLQEDSFKMKNMFQIVQPKRALYVQVICKEAKVNAPGCREVSQGLNDDNLFEGQRDLDPERQLERIRSLLDCGKSRLQAMATACRCKLNISEVKEKSDEEEHYQLSETWTVSIEDPRSCLQMVEKLLEAIASLNEHRRYLQSISQEKAYGSKHAPIGDDNYLILAGQSGSSFETHYSKKTVCLTRSCD</sequence>
<dbReference type="InterPro" id="IPR051707">
    <property type="entry name" value="PI-Interact_SigTrans_Reg"/>
</dbReference>
<reference evidence="5" key="2">
    <citation type="submission" date="2017-10" db="EMBL/GenBank/DDBJ databases">
        <title>Ladona fulva Genome sequencing and assembly.</title>
        <authorList>
            <person name="Murali S."/>
            <person name="Richards S."/>
            <person name="Bandaranaike D."/>
            <person name="Bellair M."/>
            <person name="Blankenburg K."/>
            <person name="Chao H."/>
            <person name="Dinh H."/>
            <person name="Doddapaneni H."/>
            <person name="Dugan-Rocha S."/>
            <person name="Elkadiri S."/>
            <person name="Gnanaolivu R."/>
            <person name="Hernandez B."/>
            <person name="Skinner E."/>
            <person name="Javaid M."/>
            <person name="Lee S."/>
            <person name="Li M."/>
            <person name="Ming W."/>
            <person name="Munidasa M."/>
            <person name="Muniz J."/>
            <person name="Nguyen L."/>
            <person name="Hughes D."/>
            <person name="Osuji N."/>
            <person name="Pu L.-L."/>
            <person name="Puazo M."/>
            <person name="Qu C."/>
            <person name="Quiroz J."/>
            <person name="Raj R."/>
            <person name="Weissenberger G."/>
            <person name="Xin Y."/>
            <person name="Zou X."/>
            <person name="Han Y."/>
            <person name="Worley K."/>
            <person name="Muzny D."/>
            <person name="Gibbs R."/>
        </authorList>
    </citation>
    <scope>NUCLEOTIDE SEQUENCE</scope>
    <source>
        <strain evidence="5">Sampled in the wild</strain>
    </source>
</reference>
<dbReference type="InterPro" id="IPR001562">
    <property type="entry name" value="Znf_Btk_motif"/>
</dbReference>
<dbReference type="SMART" id="SM00107">
    <property type="entry name" value="BTK"/>
    <property type="match status" value="1"/>
</dbReference>
<organism evidence="5 6">
    <name type="scientific">Ladona fulva</name>
    <name type="common">Scarce chaser dragonfly</name>
    <name type="synonym">Libellula fulva</name>
    <dbReference type="NCBI Taxonomy" id="123851"/>
    <lineage>
        <taxon>Eukaryota</taxon>
        <taxon>Metazoa</taxon>
        <taxon>Ecdysozoa</taxon>
        <taxon>Arthropoda</taxon>
        <taxon>Hexapoda</taxon>
        <taxon>Insecta</taxon>
        <taxon>Pterygota</taxon>
        <taxon>Palaeoptera</taxon>
        <taxon>Odonata</taxon>
        <taxon>Epiprocta</taxon>
        <taxon>Anisoptera</taxon>
        <taxon>Libelluloidea</taxon>
        <taxon>Libellulidae</taxon>
        <taxon>Ladona</taxon>
    </lineage>
</organism>
<dbReference type="Proteomes" id="UP000792457">
    <property type="component" value="Unassembled WGS sequence"/>
</dbReference>
<evidence type="ECO:0000313" key="6">
    <source>
        <dbReference type="Proteomes" id="UP000792457"/>
    </source>
</evidence>
<accession>A0A8K0KNJ0</accession>
<dbReference type="SUPFAM" id="SSF50729">
    <property type="entry name" value="PH domain-like"/>
    <property type="match status" value="2"/>
</dbReference>
<name>A0A8K0KNJ0_LADFU</name>
<keyword evidence="3" id="KW-0862">Zinc</keyword>
<keyword evidence="6" id="KW-1185">Reference proteome</keyword>
<evidence type="ECO:0000256" key="3">
    <source>
        <dbReference type="ARBA" id="ARBA00022833"/>
    </source>
</evidence>
<dbReference type="InterPro" id="IPR001849">
    <property type="entry name" value="PH_domain"/>
</dbReference>
<dbReference type="OrthoDB" id="1562946at2759"/>
<dbReference type="Gene3D" id="2.30.29.30">
    <property type="entry name" value="Pleckstrin-homology domain (PH domain)/Phosphotyrosine-binding domain (PTB)"/>
    <property type="match status" value="2"/>
</dbReference>
<dbReference type="AlphaFoldDB" id="A0A8K0KNJ0"/>
<comment type="caution">
    <text evidence="5">The sequence shown here is derived from an EMBL/GenBank/DDBJ whole genome shotgun (WGS) entry which is preliminary data.</text>
</comment>
<keyword evidence="2" id="KW-0863">Zinc-finger</keyword>